<gene>
    <name evidence="1" type="ORF">A2161_17510</name>
</gene>
<comment type="caution">
    <text evidence="1">The sequence shown here is derived from an EMBL/GenBank/DDBJ whole genome shotgun (WGS) entry which is preliminary data.</text>
</comment>
<evidence type="ECO:0008006" key="3">
    <source>
        <dbReference type="Google" id="ProtNLM"/>
    </source>
</evidence>
<proteinExistence type="predicted"/>
<dbReference type="EMBL" id="MGDD01000091">
    <property type="protein sequence ID" value="OGL47228.1"/>
    <property type="molecule type" value="Genomic_DNA"/>
</dbReference>
<organism evidence="1 2">
    <name type="scientific">Candidatus Schekmanbacteria bacterium RBG_13_48_7</name>
    <dbReference type="NCBI Taxonomy" id="1817878"/>
    <lineage>
        <taxon>Bacteria</taxon>
        <taxon>Candidatus Schekmaniibacteriota</taxon>
    </lineage>
</organism>
<protein>
    <recommendedName>
        <fullName evidence="3">DUF2442 domain-containing protein</fullName>
    </recommendedName>
</protein>
<evidence type="ECO:0000313" key="2">
    <source>
        <dbReference type="Proteomes" id="UP000179266"/>
    </source>
</evidence>
<dbReference type="AlphaFoldDB" id="A0A1F7S1R0"/>
<dbReference type="SUPFAM" id="SSF143880">
    <property type="entry name" value="NE0471 N-terminal domain-like"/>
    <property type="match status" value="1"/>
</dbReference>
<dbReference type="Gene3D" id="3.30.2020.10">
    <property type="entry name" value="NE0471-like N-terminal domain"/>
    <property type="match status" value="1"/>
</dbReference>
<evidence type="ECO:0000313" key="1">
    <source>
        <dbReference type="EMBL" id="OGL47228.1"/>
    </source>
</evidence>
<dbReference type="InterPro" id="IPR036782">
    <property type="entry name" value="NE0471-like_N"/>
</dbReference>
<dbReference type="Proteomes" id="UP000179266">
    <property type="component" value="Unassembled WGS sequence"/>
</dbReference>
<reference evidence="1 2" key="1">
    <citation type="journal article" date="2016" name="Nat. Commun.">
        <title>Thousands of microbial genomes shed light on interconnected biogeochemical processes in an aquifer system.</title>
        <authorList>
            <person name="Anantharaman K."/>
            <person name="Brown C.T."/>
            <person name="Hug L.A."/>
            <person name="Sharon I."/>
            <person name="Castelle C.J."/>
            <person name="Probst A.J."/>
            <person name="Thomas B.C."/>
            <person name="Singh A."/>
            <person name="Wilkins M.J."/>
            <person name="Karaoz U."/>
            <person name="Brodie E.L."/>
            <person name="Williams K.H."/>
            <person name="Hubbard S.S."/>
            <person name="Banfield J.F."/>
        </authorList>
    </citation>
    <scope>NUCLEOTIDE SEQUENCE [LARGE SCALE GENOMIC DNA]</scope>
</reference>
<sequence>MSIKIVKAEYLKEYSIKLHFSDKKTQVVNFKLFLENSKNPMTRKYLNIEKFKEFKIVFGDLVWHDYELCFPIMDLYENTIMHEMHSVA</sequence>
<name>A0A1F7S1R0_9BACT</name>
<accession>A0A1F7S1R0</accession>